<evidence type="ECO:0000256" key="5">
    <source>
        <dbReference type="ARBA" id="ARBA00022692"/>
    </source>
</evidence>
<feature type="transmembrane region" description="Helical" evidence="9">
    <location>
        <begin position="200"/>
        <end position="221"/>
    </location>
</feature>
<dbReference type="EMBL" id="AHYT01000004">
    <property type="protein sequence ID" value="EOT29395.1"/>
    <property type="molecule type" value="Genomic_DNA"/>
</dbReference>
<dbReference type="Pfam" id="PF05525">
    <property type="entry name" value="Branch_AA_trans"/>
    <property type="match status" value="1"/>
</dbReference>
<organism evidence="10 11">
    <name type="scientific">Enterococcus saccharolyticus subsp. saccharolyticus ATCC 43076</name>
    <dbReference type="NCBI Taxonomy" id="1139996"/>
    <lineage>
        <taxon>Bacteria</taxon>
        <taxon>Bacillati</taxon>
        <taxon>Bacillota</taxon>
        <taxon>Bacilli</taxon>
        <taxon>Lactobacillales</taxon>
        <taxon>Enterococcaceae</taxon>
        <taxon>Enterococcus</taxon>
    </lineage>
</organism>
<evidence type="ECO:0000256" key="7">
    <source>
        <dbReference type="ARBA" id="ARBA00022989"/>
    </source>
</evidence>
<reference evidence="10 11" key="1">
    <citation type="submission" date="2013-03" db="EMBL/GenBank/DDBJ databases">
        <title>The Genome Sequence of Enterococcus saccharolyticus ATCC_43076 (Illumina only assembly).</title>
        <authorList>
            <consortium name="The Broad Institute Genomics Platform"/>
            <consortium name="The Broad Institute Genome Sequencing Center for Infectious Disease"/>
            <person name="Earl A."/>
            <person name="Russ C."/>
            <person name="Gilmore M."/>
            <person name="Surin D."/>
            <person name="Walker B."/>
            <person name="Young S."/>
            <person name="Zeng Q."/>
            <person name="Gargeya S."/>
            <person name="Fitzgerald M."/>
            <person name="Haas B."/>
            <person name="Abouelleil A."/>
            <person name="Allen A.W."/>
            <person name="Alvarado L."/>
            <person name="Arachchi H.M."/>
            <person name="Berlin A.M."/>
            <person name="Chapman S.B."/>
            <person name="Gainer-Dewar J."/>
            <person name="Goldberg J."/>
            <person name="Griggs A."/>
            <person name="Gujja S."/>
            <person name="Hansen M."/>
            <person name="Howarth C."/>
            <person name="Imamovic A."/>
            <person name="Ireland A."/>
            <person name="Larimer J."/>
            <person name="McCowan C."/>
            <person name="Murphy C."/>
            <person name="Pearson M."/>
            <person name="Poon T.W."/>
            <person name="Priest M."/>
            <person name="Roberts A."/>
            <person name="Saif S."/>
            <person name="Shea T."/>
            <person name="Sisk P."/>
            <person name="Sykes S."/>
            <person name="Wortman J."/>
            <person name="Nusbaum C."/>
            <person name="Birren B."/>
        </authorList>
    </citation>
    <scope>NUCLEOTIDE SEQUENCE [LARGE SCALE GENOMIC DNA]</scope>
    <source>
        <strain evidence="10 11">ATCC 43076</strain>
    </source>
</reference>
<comment type="similarity">
    <text evidence="2 9">Belongs to the branched chain amino acid transporter family.</text>
</comment>
<feature type="transmembrane region" description="Helical" evidence="9">
    <location>
        <begin position="346"/>
        <end position="364"/>
    </location>
</feature>
<dbReference type="GO" id="GO:0005886">
    <property type="term" value="C:plasma membrane"/>
    <property type="evidence" value="ECO:0007669"/>
    <property type="project" value="UniProtKB-SubCell"/>
</dbReference>
<comment type="subcellular location">
    <subcellularLocation>
        <location evidence="1 9">Cell membrane</location>
        <topology evidence="1 9">Multi-pass membrane protein</topology>
    </subcellularLocation>
</comment>
<dbReference type="PANTHER" id="PTHR30588:SF8">
    <property type="entry name" value="BRANCHED-CHAIN AMINO ACID PERMEASE BRAB"/>
    <property type="match status" value="1"/>
</dbReference>
<keyword evidence="5 9" id="KW-0812">Transmembrane</keyword>
<feature type="transmembrane region" description="Helical" evidence="9">
    <location>
        <begin position="128"/>
        <end position="146"/>
    </location>
</feature>
<feature type="transmembrane region" description="Helical" evidence="9">
    <location>
        <begin position="324"/>
        <end position="340"/>
    </location>
</feature>
<dbReference type="PANTHER" id="PTHR30588">
    <property type="entry name" value="BRANCHED-CHAIN AMINO ACID TRANSPORT SYSTEM 2 CARRIER PROTEIN"/>
    <property type="match status" value="1"/>
</dbReference>
<feature type="transmembrane region" description="Helical" evidence="9">
    <location>
        <begin position="86"/>
        <end position="104"/>
    </location>
</feature>
<evidence type="ECO:0000256" key="9">
    <source>
        <dbReference type="RuleBase" id="RU362122"/>
    </source>
</evidence>
<evidence type="ECO:0000256" key="1">
    <source>
        <dbReference type="ARBA" id="ARBA00004651"/>
    </source>
</evidence>
<dbReference type="AlphaFoldDB" id="S0NXF6"/>
<keyword evidence="3 9" id="KW-0813">Transport</keyword>
<evidence type="ECO:0000256" key="6">
    <source>
        <dbReference type="ARBA" id="ARBA00022970"/>
    </source>
</evidence>
<evidence type="ECO:0000313" key="11">
    <source>
        <dbReference type="Proteomes" id="UP000014136"/>
    </source>
</evidence>
<sequence length="438" mass="47515">MINIMKKTLSTREIIFIGLMIFSLFFGAGNLIFPAELGRAAGTSVWSGMVGFLIAGVGLPLLGLLAIAQVSADGSTEALSEKVHPIFASVLTCVTYLTIGPLFAGPRTGVVSYEIAVAPFLANQPHRWALFAFTLVYFGIVYYLALYPSKFVDHFGKIVTPFLLLILGGLILASIIHPLNGLQEPQFPYTEYPFLRGIKAGYLTMDTIVSIVFATIIITAVKDRGVTEKRVIQTIIFKAGSIAALFLGLIYFGLSYVGASSAQLSFASGAEILAGVSTHYFGIYGNIIFGLAILLACIPTGAGLLSSCALYFHQLLPRFSYQQLLTAFVLFSCGVANIGLNELIRISVPVLSFIYPIIIVLILLTFIDKIVPCHRYVYRGAIAFTMVVSLNDGLMAVQPNWDFISPIIYLPFTELGFGWVLPAIVGGLVGWIYSLIKE</sequence>
<feature type="transmembrane region" description="Helical" evidence="9">
    <location>
        <begin position="417"/>
        <end position="436"/>
    </location>
</feature>
<dbReference type="eggNOG" id="COG1114">
    <property type="taxonomic scope" value="Bacteria"/>
</dbReference>
<keyword evidence="7 9" id="KW-1133">Transmembrane helix</keyword>
<dbReference type="NCBIfam" id="TIGR00796">
    <property type="entry name" value="livcs"/>
    <property type="match status" value="1"/>
</dbReference>
<feature type="transmembrane region" description="Helical" evidence="9">
    <location>
        <begin position="158"/>
        <end position="180"/>
    </location>
</feature>
<comment type="function">
    <text evidence="9">Component of the transport system for branched-chain amino acids.</text>
</comment>
<keyword evidence="6 9" id="KW-0029">Amino-acid transport</keyword>
<dbReference type="Proteomes" id="UP000014136">
    <property type="component" value="Unassembled WGS sequence"/>
</dbReference>
<feature type="transmembrane region" description="Helical" evidence="9">
    <location>
        <begin position="45"/>
        <end position="65"/>
    </location>
</feature>
<feature type="transmembrane region" description="Helical" evidence="9">
    <location>
        <begin position="287"/>
        <end position="312"/>
    </location>
</feature>
<accession>S0NXF6</accession>
<evidence type="ECO:0000313" key="10">
    <source>
        <dbReference type="EMBL" id="EOT29395.1"/>
    </source>
</evidence>
<feature type="transmembrane region" description="Helical" evidence="9">
    <location>
        <begin position="376"/>
        <end position="397"/>
    </location>
</feature>
<keyword evidence="8 9" id="KW-0472">Membrane</keyword>
<dbReference type="GO" id="GO:0015820">
    <property type="term" value="P:L-leucine transport"/>
    <property type="evidence" value="ECO:0007669"/>
    <property type="project" value="TreeGrafter"/>
</dbReference>
<dbReference type="GO" id="GO:0015818">
    <property type="term" value="P:isoleucine transport"/>
    <property type="evidence" value="ECO:0007669"/>
    <property type="project" value="TreeGrafter"/>
</dbReference>
<name>S0NXF6_9ENTE</name>
<evidence type="ECO:0000256" key="2">
    <source>
        <dbReference type="ARBA" id="ARBA00008540"/>
    </source>
</evidence>
<protein>
    <recommendedName>
        <fullName evidence="9">Branched-chain amino acid transport system carrier protein</fullName>
    </recommendedName>
</protein>
<dbReference type="GO" id="GO:0005304">
    <property type="term" value="F:L-valine transmembrane transporter activity"/>
    <property type="evidence" value="ECO:0007669"/>
    <property type="project" value="TreeGrafter"/>
</dbReference>
<dbReference type="InterPro" id="IPR004685">
    <property type="entry name" value="Brnchd-chn_aa_trnsp_Livcs"/>
</dbReference>
<proteinExistence type="inferred from homology"/>
<evidence type="ECO:0000256" key="8">
    <source>
        <dbReference type="ARBA" id="ARBA00023136"/>
    </source>
</evidence>
<feature type="transmembrane region" description="Helical" evidence="9">
    <location>
        <begin position="242"/>
        <end position="267"/>
    </location>
</feature>
<keyword evidence="11" id="KW-1185">Reference proteome</keyword>
<dbReference type="OrthoDB" id="9783920at2"/>
<dbReference type="GO" id="GO:0015188">
    <property type="term" value="F:L-isoleucine transmembrane transporter activity"/>
    <property type="evidence" value="ECO:0007669"/>
    <property type="project" value="TreeGrafter"/>
</dbReference>
<feature type="transmembrane region" description="Helical" evidence="9">
    <location>
        <begin position="14"/>
        <end position="33"/>
    </location>
</feature>
<dbReference type="HOGENOM" id="CLU_036807_0_1_9"/>
<keyword evidence="4" id="KW-1003">Cell membrane</keyword>
<dbReference type="PATRIC" id="fig|1139996.3.peg.1328"/>
<evidence type="ECO:0000256" key="3">
    <source>
        <dbReference type="ARBA" id="ARBA00022448"/>
    </source>
</evidence>
<comment type="caution">
    <text evidence="10">The sequence shown here is derived from an EMBL/GenBank/DDBJ whole genome shotgun (WGS) entry which is preliminary data.</text>
</comment>
<dbReference type="GO" id="GO:0015190">
    <property type="term" value="F:L-leucine transmembrane transporter activity"/>
    <property type="evidence" value="ECO:0007669"/>
    <property type="project" value="TreeGrafter"/>
</dbReference>
<gene>
    <name evidence="10" type="ORF">OMQ_01347</name>
</gene>
<evidence type="ECO:0000256" key="4">
    <source>
        <dbReference type="ARBA" id="ARBA00022475"/>
    </source>
</evidence>